<dbReference type="InterPro" id="IPR012938">
    <property type="entry name" value="Glc/Sorbosone_DH"/>
</dbReference>
<dbReference type="InterPro" id="IPR011042">
    <property type="entry name" value="6-blade_b-propeller_TolB-like"/>
</dbReference>
<dbReference type="PANTHER" id="PTHR19328">
    <property type="entry name" value="HEDGEHOG-INTERACTING PROTEIN"/>
    <property type="match status" value="1"/>
</dbReference>
<protein>
    <submittedName>
        <fullName evidence="4">Dehydrogenase</fullName>
    </submittedName>
</protein>
<dbReference type="KEGG" id="tes:BW730_16870"/>
<name>A0A1Q2CS26_9ACTN</name>
<feature type="region of interest" description="Disordered" evidence="1">
    <location>
        <begin position="288"/>
        <end position="310"/>
    </location>
</feature>
<accession>A0A1Q2CS26</accession>
<dbReference type="SUPFAM" id="SSF50952">
    <property type="entry name" value="Soluble quinoprotein glucose dehydrogenase"/>
    <property type="match status" value="1"/>
</dbReference>
<dbReference type="Pfam" id="PF07995">
    <property type="entry name" value="GSDH"/>
    <property type="match status" value="1"/>
</dbReference>
<dbReference type="STRING" id="1332264.BW730_16870"/>
<feature type="domain" description="Glucose/Sorbosone dehydrogenase" evidence="3">
    <location>
        <begin position="72"/>
        <end position="394"/>
    </location>
</feature>
<evidence type="ECO:0000313" key="4">
    <source>
        <dbReference type="EMBL" id="AQP48919.1"/>
    </source>
</evidence>
<dbReference type="InterPro" id="IPR011041">
    <property type="entry name" value="Quinoprot_gluc/sorb_DH_b-prop"/>
</dbReference>
<dbReference type="EMBL" id="CP019606">
    <property type="protein sequence ID" value="AQP48919.1"/>
    <property type="molecule type" value="Genomic_DNA"/>
</dbReference>
<feature type="signal peptide" evidence="2">
    <location>
        <begin position="1"/>
        <end position="16"/>
    </location>
</feature>
<dbReference type="PROSITE" id="PS51257">
    <property type="entry name" value="PROKAR_LIPOPROTEIN"/>
    <property type="match status" value="1"/>
</dbReference>
<feature type="chain" id="PRO_5038663909" evidence="2">
    <location>
        <begin position="17"/>
        <end position="399"/>
    </location>
</feature>
<keyword evidence="2" id="KW-0732">Signal</keyword>
<dbReference type="PANTHER" id="PTHR19328:SF75">
    <property type="entry name" value="ALDOSE SUGAR DEHYDROGENASE YLII"/>
    <property type="match status" value="1"/>
</dbReference>
<reference evidence="5" key="1">
    <citation type="submission" date="2017-02" db="EMBL/GenBank/DDBJ databases">
        <title>Tessaracoccus aquaemaris sp. nov., isolated from the intestine of a Korean rockfish, Sebastes schlegelii, in a marine aquaculture pond.</title>
        <authorList>
            <person name="Tak E.J."/>
            <person name="Bae J.-W."/>
        </authorList>
    </citation>
    <scope>NUCLEOTIDE SEQUENCE [LARGE SCALE GENOMIC DNA]</scope>
    <source>
        <strain evidence="5">NSG39</strain>
    </source>
</reference>
<evidence type="ECO:0000256" key="1">
    <source>
        <dbReference type="SAM" id="MobiDB-lite"/>
    </source>
</evidence>
<keyword evidence="5" id="KW-1185">Reference proteome</keyword>
<feature type="region of interest" description="Disordered" evidence="1">
    <location>
        <begin position="19"/>
        <end position="62"/>
    </location>
</feature>
<organism evidence="4 5">
    <name type="scientific">Tessaracoccus aquimaris</name>
    <dbReference type="NCBI Taxonomy" id="1332264"/>
    <lineage>
        <taxon>Bacteria</taxon>
        <taxon>Bacillati</taxon>
        <taxon>Actinomycetota</taxon>
        <taxon>Actinomycetes</taxon>
        <taxon>Propionibacteriales</taxon>
        <taxon>Propionibacteriaceae</taxon>
        <taxon>Tessaracoccus</taxon>
    </lineage>
</organism>
<evidence type="ECO:0000259" key="3">
    <source>
        <dbReference type="Pfam" id="PF07995"/>
    </source>
</evidence>
<dbReference type="RefSeq" id="WP_077687270.1">
    <property type="nucleotide sequence ID" value="NZ_CP019606.1"/>
</dbReference>
<sequence>MRARTVVALLASTALAAACSGPQEQPSAPATTTTPEATTAAPSGAASPTPSSPAPSPTPTGHTFEVVEHEAFDEPWAMVALPGTDLLAITEKGGALKLRGPEGVREVSGVPEVTVTTQGGFGDIIAGPTFESDGAVYLSWVEGSGGSSGAVVAKARLDVDAATLSDITKIWEQTPKIDGGGHYSHRLAIHDDHLYLSSGDRQQFSPAQEFDSNLGKILRLTLDGQPAPGNPFQEDIPVSQQFWTIGHRNPLGLAFDADGRLWSSEMGPKGGDEVNLIKPGLNYGWPEASNGSNYDGSDIPDHAPGDGFEAPKVSWNPSISPGSLMIYQGDAFPAWRGDAFIGALSGEALIRIDLDGEAATLADTWPMGARIREVEQGPDGGIWLLQDGAGGKLLELRGA</sequence>
<evidence type="ECO:0000256" key="2">
    <source>
        <dbReference type="SAM" id="SignalP"/>
    </source>
</evidence>
<proteinExistence type="predicted"/>
<feature type="compositionally biased region" description="Low complexity" evidence="1">
    <location>
        <begin position="26"/>
        <end position="49"/>
    </location>
</feature>
<dbReference type="Gene3D" id="2.120.10.30">
    <property type="entry name" value="TolB, C-terminal domain"/>
    <property type="match status" value="1"/>
</dbReference>
<dbReference type="Proteomes" id="UP000188145">
    <property type="component" value="Chromosome"/>
</dbReference>
<dbReference type="OrthoDB" id="9770043at2"/>
<gene>
    <name evidence="4" type="ORF">BW730_16870</name>
</gene>
<dbReference type="AlphaFoldDB" id="A0A1Q2CS26"/>
<evidence type="ECO:0000313" key="5">
    <source>
        <dbReference type="Proteomes" id="UP000188145"/>
    </source>
</evidence>